<proteinExistence type="predicted"/>
<protein>
    <recommendedName>
        <fullName evidence="1">ATPase AAA-type core domain-containing protein</fullName>
    </recommendedName>
</protein>
<dbReference type="AlphaFoldDB" id="A0A2Z6IA98"/>
<dbReference type="KEGG" id="sutt:SUTMEG_11930"/>
<reference evidence="2 3" key="1">
    <citation type="journal article" date="2018" name="Int. J. Syst. Evol. Microbiol.">
        <title>Mesosutterella multiformis gen. nov., sp. nov., a member of the family Sutterellaceae and Sutterella megalosphaeroides sp. nov., isolated from human faeces.</title>
        <authorList>
            <person name="Sakamoto M."/>
            <person name="Ikeyama N."/>
            <person name="Kunihiro T."/>
            <person name="Iino T."/>
            <person name="Yuki M."/>
            <person name="Ohkuma M."/>
        </authorList>
    </citation>
    <scope>NUCLEOTIDE SEQUENCE [LARGE SCALE GENOMIC DNA]</scope>
    <source>
        <strain evidence="2 3">6FBBBH3</strain>
    </source>
</reference>
<keyword evidence="3" id="KW-1185">Reference proteome</keyword>
<dbReference type="InterPro" id="IPR051396">
    <property type="entry name" value="Bact_Antivir_Def_Nuclease"/>
</dbReference>
<dbReference type="Gene3D" id="3.40.50.300">
    <property type="entry name" value="P-loop containing nucleotide triphosphate hydrolases"/>
    <property type="match status" value="1"/>
</dbReference>
<dbReference type="RefSeq" id="WP_120176928.1">
    <property type="nucleotide sequence ID" value="NZ_AP018786.1"/>
</dbReference>
<dbReference type="InterPro" id="IPR027417">
    <property type="entry name" value="P-loop_NTPase"/>
</dbReference>
<dbReference type="PANTHER" id="PTHR43581:SF4">
    <property type="entry name" value="ATP_GTP PHOSPHATASE"/>
    <property type="match status" value="1"/>
</dbReference>
<evidence type="ECO:0000313" key="3">
    <source>
        <dbReference type="Proteomes" id="UP000271003"/>
    </source>
</evidence>
<sequence length="557" mass="63048">MKQFVLKRVIFEENSWRKLSKIEIPIAARLTVIAGHNGIGKSSVLGFIANASGVRTVDGFPEKSYFGTEFRSVFEEQFRLAPADISAGLKERGKILLDYECQGEIVVKQCNIGTTKKANGDVRYRVVPRTKKDGGTALSLGVKDDGKIPMPTLFVSAARLWPIGESAKVEVCKSTLDPADVEFMIRFHNQIIPGEAASAEQAGMSAHEVDIGLSEGRTMRTQHPNYHYEPTTISLGQGALSSIATALASFRKIKRILGREYPGGILVIDEIEAGLHPRAQNKLLDKLLSLGKELRLQIIVTTHSLVFLDSIYQRTIGKEAIDRIVYLMDTKKPCVKDLTIDEIREEMLLSKTAFERRKKSTVTIYTEDDEGLTILRRIIRKTDLAEHEKTKGFSIRKVAISIGCNQMIKMAKNKDLWHFSRYSVCVFDADVEGKSIETLENCVRLPTEAGLKRSPEEEIFAFLQKAQRDVDGDTLARRELSEASISWDWIEAHLNLMNIESVKQTKKRDAMKKWFRGINKERMNKIIDVWIDVNMDQVRKFAENYKRALQFVKAQYE</sequence>
<dbReference type="GO" id="GO:0016887">
    <property type="term" value="F:ATP hydrolysis activity"/>
    <property type="evidence" value="ECO:0007669"/>
    <property type="project" value="InterPro"/>
</dbReference>
<accession>A0A2Z6IA98</accession>
<evidence type="ECO:0000259" key="1">
    <source>
        <dbReference type="Pfam" id="PF13304"/>
    </source>
</evidence>
<dbReference type="Proteomes" id="UP000271003">
    <property type="component" value="Chromosome"/>
</dbReference>
<evidence type="ECO:0000313" key="2">
    <source>
        <dbReference type="EMBL" id="BBF23302.1"/>
    </source>
</evidence>
<dbReference type="GO" id="GO:0005524">
    <property type="term" value="F:ATP binding"/>
    <property type="evidence" value="ECO:0007669"/>
    <property type="project" value="InterPro"/>
</dbReference>
<gene>
    <name evidence="2" type="ORF">SUTMEG_11930</name>
</gene>
<organism evidence="2 3">
    <name type="scientific">Sutterella megalosphaeroides</name>
    <dbReference type="NCBI Taxonomy" id="2494234"/>
    <lineage>
        <taxon>Bacteria</taxon>
        <taxon>Pseudomonadati</taxon>
        <taxon>Pseudomonadota</taxon>
        <taxon>Betaproteobacteria</taxon>
        <taxon>Burkholderiales</taxon>
        <taxon>Sutterellaceae</taxon>
        <taxon>Sutterella</taxon>
    </lineage>
</organism>
<dbReference type="SUPFAM" id="SSF52540">
    <property type="entry name" value="P-loop containing nucleoside triphosphate hydrolases"/>
    <property type="match status" value="1"/>
</dbReference>
<dbReference type="InterPro" id="IPR003959">
    <property type="entry name" value="ATPase_AAA_core"/>
</dbReference>
<name>A0A2Z6IA98_9BURK</name>
<dbReference type="OrthoDB" id="9815944at2"/>
<dbReference type="Pfam" id="PF13304">
    <property type="entry name" value="AAA_21"/>
    <property type="match status" value="1"/>
</dbReference>
<feature type="domain" description="ATPase AAA-type core" evidence="1">
    <location>
        <begin position="232"/>
        <end position="309"/>
    </location>
</feature>
<dbReference type="EMBL" id="AP018786">
    <property type="protein sequence ID" value="BBF23302.1"/>
    <property type="molecule type" value="Genomic_DNA"/>
</dbReference>
<dbReference type="PANTHER" id="PTHR43581">
    <property type="entry name" value="ATP/GTP PHOSPHATASE"/>
    <property type="match status" value="1"/>
</dbReference>